<protein>
    <submittedName>
        <fullName evidence="1">Uncharacterized protein</fullName>
    </submittedName>
</protein>
<proteinExistence type="predicted"/>
<dbReference type="EMBL" id="CAJOBP010007316">
    <property type="protein sequence ID" value="CAF4511873.1"/>
    <property type="molecule type" value="Genomic_DNA"/>
</dbReference>
<evidence type="ECO:0000313" key="2">
    <source>
        <dbReference type="Proteomes" id="UP000663873"/>
    </source>
</evidence>
<evidence type="ECO:0000313" key="1">
    <source>
        <dbReference type="EMBL" id="CAF4511873.1"/>
    </source>
</evidence>
<name>A0A820W7A2_9BILA</name>
<feature type="non-terminal residue" evidence="1">
    <location>
        <position position="40"/>
    </location>
</feature>
<keyword evidence="2" id="KW-1185">Reference proteome</keyword>
<accession>A0A820W7A2</accession>
<comment type="caution">
    <text evidence="1">The sequence shown here is derived from an EMBL/GenBank/DDBJ whole genome shotgun (WGS) entry which is preliminary data.</text>
</comment>
<gene>
    <name evidence="1" type="ORF">UJA718_LOCUS27042</name>
</gene>
<dbReference type="AlphaFoldDB" id="A0A820W7A2"/>
<dbReference type="Proteomes" id="UP000663873">
    <property type="component" value="Unassembled WGS sequence"/>
</dbReference>
<sequence length="40" mass="4425">MLAPIEGYEDMPVVSLEESVKPLVGIAPKVKRNVFVVKQN</sequence>
<reference evidence="1" key="1">
    <citation type="submission" date="2021-02" db="EMBL/GenBank/DDBJ databases">
        <authorList>
            <person name="Nowell W R."/>
        </authorList>
    </citation>
    <scope>NUCLEOTIDE SEQUENCE</scope>
</reference>
<organism evidence="1 2">
    <name type="scientific">Rotaria socialis</name>
    <dbReference type="NCBI Taxonomy" id="392032"/>
    <lineage>
        <taxon>Eukaryota</taxon>
        <taxon>Metazoa</taxon>
        <taxon>Spiralia</taxon>
        <taxon>Gnathifera</taxon>
        <taxon>Rotifera</taxon>
        <taxon>Eurotatoria</taxon>
        <taxon>Bdelloidea</taxon>
        <taxon>Philodinida</taxon>
        <taxon>Philodinidae</taxon>
        <taxon>Rotaria</taxon>
    </lineage>
</organism>